<dbReference type="Proteomes" id="UP001054945">
    <property type="component" value="Unassembled WGS sequence"/>
</dbReference>
<evidence type="ECO:0000313" key="2">
    <source>
        <dbReference type="Proteomes" id="UP001054945"/>
    </source>
</evidence>
<evidence type="ECO:0000313" key="1">
    <source>
        <dbReference type="EMBL" id="GIX99994.1"/>
    </source>
</evidence>
<organism evidence="1 2">
    <name type="scientific">Caerostris extrusa</name>
    <name type="common">Bark spider</name>
    <name type="synonym">Caerostris bankana</name>
    <dbReference type="NCBI Taxonomy" id="172846"/>
    <lineage>
        <taxon>Eukaryota</taxon>
        <taxon>Metazoa</taxon>
        <taxon>Ecdysozoa</taxon>
        <taxon>Arthropoda</taxon>
        <taxon>Chelicerata</taxon>
        <taxon>Arachnida</taxon>
        <taxon>Araneae</taxon>
        <taxon>Araneomorphae</taxon>
        <taxon>Entelegynae</taxon>
        <taxon>Araneoidea</taxon>
        <taxon>Araneidae</taxon>
        <taxon>Caerostris</taxon>
    </lineage>
</organism>
<name>A0AAV4PTF5_CAEEX</name>
<protein>
    <submittedName>
        <fullName evidence="1">Uncharacterized protein</fullName>
    </submittedName>
</protein>
<dbReference type="AlphaFoldDB" id="A0AAV4PTF5"/>
<sequence length="138" mass="15782">MRLSTGIHDIMLLECDYLQDTRISHKGASKDGETTDLDRCFRDILKYLKPRDPTPLIILNEIPEHLLGETKHELFRPPRRKGLRRKMVHPVMDAESVFMGLMRNSVNLSQSNAVLVLGVAMLYCRSVKISPVNGNFLH</sequence>
<gene>
    <name evidence="1" type="ORF">CEXT_672511</name>
</gene>
<comment type="caution">
    <text evidence="1">The sequence shown here is derived from an EMBL/GenBank/DDBJ whole genome shotgun (WGS) entry which is preliminary data.</text>
</comment>
<reference evidence="1 2" key="1">
    <citation type="submission" date="2021-06" db="EMBL/GenBank/DDBJ databases">
        <title>Caerostris extrusa draft genome.</title>
        <authorList>
            <person name="Kono N."/>
            <person name="Arakawa K."/>
        </authorList>
    </citation>
    <scope>NUCLEOTIDE SEQUENCE [LARGE SCALE GENOMIC DNA]</scope>
</reference>
<accession>A0AAV4PTF5</accession>
<keyword evidence="2" id="KW-1185">Reference proteome</keyword>
<dbReference type="EMBL" id="BPLR01005125">
    <property type="protein sequence ID" value="GIX99994.1"/>
    <property type="molecule type" value="Genomic_DNA"/>
</dbReference>
<proteinExistence type="predicted"/>